<keyword evidence="3" id="KW-1185">Reference proteome</keyword>
<proteinExistence type="predicted"/>
<dbReference type="RefSeq" id="WP_161350653.1">
    <property type="nucleotide sequence ID" value="NZ_WTUX01000010.1"/>
</dbReference>
<keyword evidence="1" id="KW-1133">Transmembrane helix</keyword>
<protein>
    <recommendedName>
        <fullName evidence="4">DUF2269 family protein</fullName>
    </recommendedName>
</protein>
<feature type="transmembrane region" description="Helical" evidence="1">
    <location>
        <begin position="47"/>
        <end position="74"/>
    </location>
</feature>
<evidence type="ECO:0000313" key="2">
    <source>
        <dbReference type="EMBL" id="MZR12539.1"/>
    </source>
</evidence>
<reference evidence="2 3" key="1">
    <citation type="submission" date="2019-12" db="EMBL/GenBank/DDBJ databases">
        <title>Maritimibacter sp. nov. sp. isolated from sea sand.</title>
        <authorList>
            <person name="Kim J."/>
            <person name="Jeong S.E."/>
            <person name="Jung H.S."/>
            <person name="Jeon C.O."/>
        </authorList>
    </citation>
    <scope>NUCLEOTIDE SEQUENCE [LARGE SCALE GENOMIC DNA]</scope>
    <source>
        <strain evidence="2 3">DP07</strain>
    </source>
</reference>
<name>A0A845M0H4_9RHOB</name>
<feature type="transmembrane region" description="Helical" evidence="1">
    <location>
        <begin position="6"/>
        <end position="26"/>
    </location>
</feature>
<gene>
    <name evidence="2" type="ORF">GQE99_05845</name>
</gene>
<accession>A0A845M0H4</accession>
<dbReference type="EMBL" id="WTUX01000010">
    <property type="protein sequence ID" value="MZR12539.1"/>
    <property type="molecule type" value="Genomic_DNA"/>
</dbReference>
<evidence type="ECO:0000256" key="1">
    <source>
        <dbReference type="SAM" id="Phobius"/>
    </source>
</evidence>
<keyword evidence="1" id="KW-0472">Membrane</keyword>
<comment type="caution">
    <text evidence="2">The sequence shown here is derived from an EMBL/GenBank/DDBJ whole genome shotgun (WGS) entry which is preliminary data.</text>
</comment>
<feature type="transmembrane region" description="Helical" evidence="1">
    <location>
        <begin position="119"/>
        <end position="138"/>
    </location>
</feature>
<feature type="transmembrane region" description="Helical" evidence="1">
    <location>
        <begin position="80"/>
        <end position="99"/>
    </location>
</feature>
<keyword evidence="1" id="KW-0812">Transmembrane</keyword>
<evidence type="ECO:0008006" key="4">
    <source>
        <dbReference type="Google" id="ProtNLM"/>
    </source>
</evidence>
<dbReference type="AlphaFoldDB" id="A0A845M0H4"/>
<dbReference type="Proteomes" id="UP000467322">
    <property type="component" value="Unassembled WGS sequence"/>
</dbReference>
<organism evidence="2 3">
    <name type="scientific">Maritimibacter harenae</name>
    <dbReference type="NCBI Taxonomy" id="2606218"/>
    <lineage>
        <taxon>Bacteria</taxon>
        <taxon>Pseudomonadati</taxon>
        <taxon>Pseudomonadota</taxon>
        <taxon>Alphaproteobacteria</taxon>
        <taxon>Rhodobacterales</taxon>
        <taxon>Roseobacteraceae</taxon>
        <taxon>Maritimibacter</taxon>
    </lineage>
</organism>
<evidence type="ECO:0000313" key="3">
    <source>
        <dbReference type="Proteomes" id="UP000467322"/>
    </source>
</evidence>
<sequence length="140" mass="14424">MFETLKIIHFLSLAVGIGGGAANGIIGARMAAAPDAAKPVLGGITGLIGRLSAGALALLWITGIALVLMTGGFAAMPTFFWVKLAFVVVLTLVSIRLQMLSIRAARSGTPPPMRTMAQLGRFASVNSILIVVFAVVAFTA</sequence>